<dbReference type="RefSeq" id="WP_070954812.1">
    <property type="nucleotide sequence ID" value="NZ_CP015208.1"/>
</dbReference>
<dbReference type="STRING" id="535712.A4Z71_04940"/>
<keyword evidence="1" id="KW-0067">ATP-binding</keyword>
<keyword evidence="2" id="KW-1185">Reference proteome</keyword>
<protein>
    <submittedName>
        <fullName evidence="1">ATP-binding protein</fullName>
    </submittedName>
</protein>
<evidence type="ECO:0000313" key="1">
    <source>
        <dbReference type="EMBL" id="AOY56306.1"/>
    </source>
</evidence>
<evidence type="ECO:0000313" key="2">
    <source>
        <dbReference type="Proteomes" id="UP000243784"/>
    </source>
</evidence>
<dbReference type="Proteomes" id="UP000243784">
    <property type="component" value="Chromosome"/>
</dbReference>
<proteinExistence type="predicted"/>
<dbReference type="GO" id="GO:0005524">
    <property type="term" value="F:ATP binding"/>
    <property type="evidence" value="ECO:0007669"/>
    <property type="project" value="UniProtKB-KW"/>
</dbReference>
<dbReference type="InterPro" id="IPR021456">
    <property type="entry name" value="DUF3107"/>
</dbReference>
<reference evidence="1 2" key="1">
    <citation type="journal article" date="2016" name="Biochim. Biophys. Acta">
        <title>Photochemical characterization of actinorhodopsin and its functional existence in the natural host.</title>
        <authorList>
            <person name="Nakamura S."/>
            <person name="Kikukawa T."/>
            <person name="Tamogami J."/>
            <person name="Kamiya M."/>
            <person name="Aizawa T."/>
            <person name="Hahn M.W."/>
            <person name="Ihara K."/>
            <person name="Kamo N."/>
            <person name="Demura M."/>
        </authorList>
    </citation>
    <scope>NUCLEOTIDE SEQUENCE [LARGE SCALE GENOMIC DNA]</scope>
    <source>
        <strain evidence="1 2">MWH-Dar1</strain>
    </source>
</reference>
<gene>
    <name evidence="1" type="ORF">A4Z71_04940</name>
</gene>
<dbReference type="KEGG" id="rpla:A4Z71_04940"/>
<sequence>MDIRIGIKHSGREISFETDRNAAEIESAVSSALETGAKLIKLSDSKGKVYLIPAEALSYLEIGVEETRRVGFIA</sequence>
<dbReference type="Pfam" id="PF11305">
    <property type="entry name" value="DUF3107"/>
    <property type="match status" value="1"/>
</dbReference>
<dbReference type="AlphaFoldDB" id="A0A1D9DZS7"/>
<organism evidence="1 2">
    <name type="scientific">Candidatus Rhodoluna planktonica</name>
    <dbReference type="NCBI Taxonomy" id="535712"/>
    <lineage>
        <taxon>Bacteria</taxon>
        <taxon>Bacillati</taxon>
        <taxon>Actinomycetota</taxon>
        <taxon>Actinomycetes</taxon>
        <taxon>Micrococcales</taxon>
        <taxon>Microbacteriaceae</taxon>
        <taxon>Luna cluster</taxon>
        <taxon>Luna-1 subcluster</taxon>
        <taxon>Rhodoluna</taxon>
    </lineage>
</organism>
<keyword evidence="1" id="KW-0547">Nucleotide-binding</keyword>
<name>A0A1D9DZS7_9MICO</name>
<dbReference type="OrthoDB" id="3268468at2"/>
<dbReference type="EMBL" id="CP015208">
    <property type="protein sequence ID" value="AOY56306.1"/>
    <property type="molecule type" value="Genomic_DNA"/>
</dbReference>
<accession>A0A1D9DZS7</accession>